<dbReference type="GeneID" id="36339221"/>
<organism evidence="1 2">
    <name type="scientific">Echinococcus granulosus</name>
    <name type="common">Hydatid tapeworm</name>
    <dbReference type="NCBI Taxonomy" id="6210"/>
    <lineage>
        <taxon>Eukaryota</taxon>
        <taxon>Metazoa</taxon>
        <taxon>Spiralia</taxon>
        <taxon>Lophotrochozoa</taxon>
        <taxon>Platyhelminthes</taxon>
        <taxon>Cestoda</taxon>
        <taxon>Eucestoda</taxon>
        <taxon>Cyclophyllidea</taxon>
        <taxon>Taeniidae</taxon>
        <taxon>Echinococcus</taxon>
        <taxon>Echinococcus granulosus group</taxon>
    </lineage>
</organism>
<dbReference type="RefSeq" id="XP_024352888.1">
    <property type="nucleotide sequence ID" value="XM_024492755.1"/>
</dbReference>
<protein>
    <submittedName>
        <fullName evidence="1">Uncharacterized protein</fullName>
    </submittedName>
</protein>
<evidence type="ECO:0000313" key="1">
    <source>
        <dbReference type="EMBL" id="EUB61692.1"/>
    </source>
</evidence>
<dbReference type="EMBL" id="APAU02000018">
    <property type="protein sequence ID" value="EUB61692.1"/>
    <property type="molecule type" value="Genomic_DNA"/>
</dbReference>
<name>W6UTJ1_ECHGR</name>
<comment type="caution">
    <text evidence="1">The sequence shown here is derived from an EMBL/GenBank/DDBJ whole genome shotgun (WGS) entry which is preliminary data.</text>
</comment>
<dbReference type="CTD" id="36339221"/>
<gene>
    <name evidence="1" type="ORF">EGR_03506</name>
</gene>
<proteinExistence type="predicted"/>
<sequence length="309" mass="36049">MLHRAKEKTTSYKWPLQRAVNDSHMRFQSLGFCVRTNFKSKIIIRNVLSVVARLFLKKIVQNQKELAMTETYITTENIRWFSEITYCDDIFNSSGLVKCKEFNPKLQGTFRNNKYFACKIKIKKLKNNAYFTQIFSVTPKKHLLVPIFTGSQSLISISALFHCYNLIKALYIHRIGLYYRSCFRNIKKANPSCLRLACESRKFDFQGLCGVNFTFPISRDFKNNTTVSERVTAFDVQVMRVLEKPLRREGKSLFQMYTTFSILKLVLQTNFKGLLRINCSKSKYTCQGREELICVSLYACSESCIIKIF</sequence>
<evidence type="ECO:0000313" key="2">
    <source>
        <dbReference type="Proteomes" id="UP000019149"/>
    </source>
</evidence>
<reference evidence="1 2" key="1">
    <citation type="journal article" date="2013" name="Nat. Genet.">
        <title>The genome of the hydatid tapeworm Echinococcus granulosus.</title>
        <authorList>
            <person name="Zheng H."/>
            <person name="Zhang W."/>
            <person name="Zhang L."/>
            <person name="Zhang Z."/>
            <person name="Li J."/>
            <person name="Lu G."/>
            <person name="Zhu Y."/>
            <person name="Wang Y."/>
            <person name="Huang Y."/>
            <person name="Liu J."/>
            <person name="Kang H."/>
            <person name="Chen J."/>
            <person name="Wang L."/>
            <person name="Chen A."/>
            <person name="Yu S."/>
            <person name="Gao Z."/>
            <person name="Jin L."/>
            <person name="Gu W."/>
            <person name="Wang Z."/>
            <person name="Zhao L."/>
            <person name="Shi B."/>
            <person name="Wen H."/>
            <person name="Lin R."/>
            <person name="Jones M.K."/>
            <person name="Brejova B."/>
            <person name="Vinar T."/>
            <person name="Zhao G."/>
            <person name="McManus D.P."/>
            <person name="Chen Z."/>
            <person name="Zhou Y."/>
            <person name="Wang S."/>
        </authorList>
    </citation>
    <scope>NUCLEOTIDE SEQUENCE [LARGE SCALE GENOMIC DNA]</scope>
</reference>
<keyword evidence="2" id="KW-1185">Reference proteome</keyword>
<dbReference type="KEGG" id="egl:EGR_03506"/>
<dbReference type="AlphaFoldDB" id="W6UTJ1"/>
<dbReference type="Proteomes" id="UP000019149">
    <property type="component" value="Unassembled WGS sequence"/>
</dbReference>
<accession>W6UTJ1</accession>